<feature type="region of interest" description="Disordered" evidence="1">
    <location>
        <begin position="1"/>
        <end position="136"/>
    </location>
</feature>
<feature type="region of interest" description="Disordered" evidence="1">
    <location>
        <begin position="150"/>
        <end position="194"/>
    </location>
</feature>
<dbReference type="OrthoDB" id="3788624at2759"/>
<feature type="compositionally biased region" description="Polar residues" evidence="1">
    <location>
        <begin position="13"/>
        <end position="24"/>
    </location>
</feature>
<accession>A0A6A5RVZ8</accession>
<dbReference type="GeneID" id="54346592"/>
<feature type="compositionally biased region" description="Polar residues" evidence="1">
    <location>
        <begin position="81"/>
        <end position="93"/>
    </location>
</feature>
<name>A0A6A5RVZ8_9PLEO</name>
<dbReference type="RefSeq" id="XP_033451592.1">
    <property type="nucleotide sequence ID" value="XM_033588945.1"/>
</dbReference>
<keyword evidence="3" id="KW-1185">Reference proteome</keyword>
<evidence type="ECO:0000313" key="3">
    <source>
        <dbReference type="Proteomes" id="UP000800082"/>
    </source>
</evidence>
<reference evidence="2" key="1">
    <citation type="journal article" date="2020" name="Stud. Mycol.">
        <title>101 Dothideomycetes genomes: a test case for predicting lifestyles and emergence of pathogens.</title>
        <authorList>
            <person name="Haridas S."/>
            <person name="Albert R."/>
            <person name="Binder M."/>
            <person name="Bloem J."/>
            <person name="Labutti K."/>
            <person name="Salamov A."/>
            <person name="Andreopoulos B."/>
            <person name="Baker S."/>
            <person name="Barry K."/>
            <person name="Bills G."/>
            <person name="Bluhm B."/>
            <person name="Cannon C."/>
            <person name="Castanera R."/>
            <person name="Culley D."/>
            <person name="Daum C."/>
            <person name="Ezra D."/>
            <person name="Gonzalez J."/>
            <person name="Henrissat B."/>
            <person name="Kuo A."/>
            <person name="Liang C."/>
            <person name="Lipzen A."/>
            <person name="Lutzoni F."/>
            <person name="Magnuson J."/>
            <person name="Mondo S."/>
            <person name="Nolan M."/>
            <person name="Ohm R."/>
            <person name="Pangilinan J."/>
            <person name="Park H.-J."/>
            <person name="Ramirez L."/>
            <person name="Alfaro M."/>
            <person name="Sun H."/>
            <person name="Tritt A."/>
            <person name="Yoshinaga Y."/>
            <person name="Zwiers L.-H."/>
            <person name="Turgeon B."/>
            <person name="Goodwin S."/>
            <person name="Spatafora J."/>
            <person name="Crous P."/>
            <person name="Grigoriev I."/>
        </authorList>
    </citation>
    <scope>NUCLEOTIDE SEQUENCE</scope>
    <source>
        <strain evidence="2">CBS 183.55</strain>
    </source>
</reference>
<protein>
    <submittedName>
        <fullName evidence="2">Uncharacterized protein</fullName>
    </submittedName>
</protein>
<organism evidence="2 3">
    <name type="scientific">Didymella exigua CBS 183.55</name>
    <dbReference type="NCBI Taxonomy" id="1150837"/>
    <lineage>
        <taxon>Eukaryota</taxon>
        <taxon>Fungi</taxon>
        <taxon>Dikarya</taxon>
        <taxon>Ascomycota</taxon>
        <taxon>Pezizomycotina</taxon>
        <taxon>Dothideomycetes</taxon>
        <taxon>Pleosporomycetidae</taxon>
        <taxon>Pleosporales</taxon>
        <taxon>Pleosporineae</taxon>
        <taxon>Didymellaceae</taxon>
        <taxon>Didymella</taxon>
    </lineage>
</organism>
<dbReference type="AlphaFoldDB" id="A0A6A5RVZ8"/>
<evidence type="ECO:0000256" key="1">
    <source>
        <dbReference type="SAM" id="MobiDB-lite"/>
    </source>
</evidence>
<proteinExistence type="predicted"/>
<feature type="compositionally biased region" description="Acidic residues" evidence="1">
    <location>
        <begin position="178"/>
        <end position="188"/>
    </location>
</feature>
<feature type="compositionally biased region" description="Low complexity" evidence="1">
    <location>
        <begin position="26"/>
        <end position="38"/>
    </location>
</feature>
<sequence>MNANSYRAIAPKSNMSAHTQTLSARTIDSSPISPTSIKSEFKSPSNHLDDPTSSVPSVAQGSLADDGGNTHFAPAAPKLTQDASFEAASSPSRSPCLKLRLAPRRAETASPQTESVEPATTLEPNIRSSPSNSSSSCLKLKLRGIQAAIKESSHTTGSSFSLSDAAPTRKRTSSEATSGDDFDTDSEIDIMPPSRKIIKSTVEQPVKRTAWRKAKKVKTIAKNSDYEDDAVFDAADEDSSPTSPPDSKLVLSSNVLKRSERMLDLTNPDHAKLIAAATKAGPDYYSSDADELPGNVKETNKPHLFRNVKWGFLATDHSNPSDFTTEPEFTQFVPGRFERLPDGTASDQKHKLIIKLTDKQHRQRIFLNPPPRDWNNQEAITALNKRTVQQIRRNTSVRFREVVEPYIKEERVWILAHLTDGKPTGGWKRFVDAFNREFEGKTMDGCKVVRPKRSHSSLTKEVERFGTMYANGVVPKTVSQTKGRTKGRK</sequence>
<feature type="compositionally biased region" description="Polar residues" evidence="1">
    <location>
        <begin position="42"/>
        <end position="60"/>
    </location>
</feature>
<dbReference type="Proteomes" id="UP000800082">
    <property type="component" value="Unassembled WGS sequence"/>
</dbReference>
<dbReference type="EMBL" id="ML978961">
    <property type="protein sequence ID" value="KAF1931344.1"/>
    <property type="molecule type" value="Genomic_DNA"/>
</dbReference>
<evidence type="ECO:0000313" key="2">
    <source>
        <dbReference type="EMBL" id="KAF1931344.1"/>
    </source>
</evidence>
<gene>
    <name evidence="2" type="ORF">M421DRAFT_2843</name>
</gene>
<feature type="compositionally biased region" description="Low complexity" evidence="1">
    <location>
        <begin position="154"/>
        <end position="163"/>
    </location>
</feature>